<feature type="compositionally biased region" description="Low complexity" evidence="1">
    <location>
        <begin position="100"/>
        <end position="124"/>
    </location>
</feature>
<feature type="compositionally biased region" description="Low complexity" evidence="1">
    <location>
        <begin position="557"/>
        <end position="570"/>
    </location>
</feature>
<proteinExistence type="predicted"/>
<dbReference type="InterPro" id="IPR012337">
    <property type="entry name" value="RNaseH-like_sf"/>
</dbReference>
<dbReference type="PANTHER" id="PTHR11439">
    <property type="entry name" value="GAG-POL-RELATED RETROTRANSPOSON"/>
    <property type="match status" value="1"/>
</dbReference>
<dbReference type="Pfam" id="PF00665">
    <property type="entry name" value="rve"/>
    <property type="match status" value="1"/>
</dbReference>
<name>A0ABQ4WNI7_9ASTR</name>
<dbReference type="InterPro" id="IPR036397">
    <property type="entry name" value="RNaseH_sf"/>
</dbReference>
<gene>
    <name evidence="3" type="ORF">Tco_0627787</name>
</gene>
<dbReference type="SUPFAM" id="SSF56672">
    <property type="entry name" value="DNA/RNA polymerases"/>
    <property type="match status" value="1"/>
</dbReference>
<comment type="caution">
    <text evidence="3">The sequence shown here is derived from an EMBL/GenBank/DDBJ whole genome shotgun (WGS) entry which is preliminary data.</text>
</comment>
<accession>A0ABQ4WNI7</accession>
<evidence type="ECO:0000259" key="2">
    <source>
        <dbReference type="PROSITE" id="PS50994"/>
    </source>
</evidence>
<dbReference type="InterPro" id="IPR043502">
    <property type="entry name" value="DNA/RNA_pol_sf"/>
</dbReference>
<dbReference type="InterPro" id="IPR013103">
    <property type="entry name" value="RVT_2"/>
</dbReference>
<feature type="region of interest" description="Disordered" evidence="1">
    <location>
        <begin position="542"/>
        <end position="570"/>
    </location>
</feature>
<evidence type="ECO:0000313" key="4">
    <source>
        <dbReference type="Proteomes" id="UP001151760"/>
    </source>
</evidence>
<organism evidence="3 4">
    <name type="scientific">Tanacetum coccineum</name>
    <dbReference type="NCBI Taxonomy" id="301880"/>
    <lineage>
        <taxon>Eukaryota</taxon>
        <taxon>Viridiplantae</taxon>
        <taxon>Streptophyta</taxon>
        <taxon>Embryophyta</taxon>
        <taxon>Tracheophyta</taxon>
        <taxon>Spermatophyta</taxon>
        <taxon>Magnoliopsida</taxon>
        <taxon>eudicotyledons</taxon>
        <taxon>Gunneridae</taxon>
        <taxon>Pentapetalae</taxon>
        <taxon>asterids</taxon>
        <taxon>campanulids</taxon>
        <taxon>Asterales</taxon>
        <taxon>Asteraceae</taxon>
        <taxon>Asteroideae</taxon>
        <taxon>Anthemideae</taxon>
        <taxon>Anthemidinae</taxon>
        <taxon>Tanacetum</taxon>
    </lineage>
</organism>
<dbReference type="CDD" id="cd09272">
    <property type="entry name" value="RNase_HI_RT_Ty1"/>
    <property type="match status" value="1"/>
</dbReference>
<evidence type="ECO:0000313" key="3">
    <source>
        <dbReference type="EMBL" id="GJS54425.1"/>
    </source>
</evidence>
<reference evidence="3" key="1">
    <citation type="journal article" date="2022" name="Int. J. Mol. Sci.">
        <title>Draft Genome of Tanacetum Coccineum: Genomic Comparison of Closely Related Tanacetum-Family Plants.</title>
        <authorList>
            <person name="Yamashiro T."/>
            <person name="Shiraishi A."/>
            <person name="Nakayama K."/>
            <person name="Satake H."/>
        </authorList>
    </citation>
    <scope>NUCLEOTIDE SEQUENCE</scope>
</reference>
<dbReference type="Proteomes" id="UP001151760">
    <property type="component" value="Unassembled WGS sequence"/>
</dbReference>
<evidence type="ECO:0000256" key="1">
    <source>
        <dbReference type="SAM" id="MobiDB-lite"/>
    </source>
</evidence>
<dbReference type="Pfam" id="PF07727">
    <property type="entry name" value="RVT_2"/>
    <property type="match status" value="1"/>
</dbReference>
<dbReference type="EMBL" id="BQNB010008796">
    <property type="protein sequence ID" value="GJS54425.1"/>
    <property type="molecule type" value="Genomic_DNA"/>
</dbReference>
<protein>
    <submittedName>
        <fullName evidence="3">Retrovirus-related pol polyprotein from transposon TNT 1-94</fullName>
    </submittedName>
</protein>
<feature type="domain" description="Integrase catalytic" evidence="2">
    <location>
        <begin position="318"/>
        <end position="426"/>
    </location>
</feature>
<dbReference type="PROSITE" id="PS50994">
    <property type="entry name" value="INTEGRASE"/>
    <property type="match status" value="1"/>
</dbReference>
<feature type="region of interest" description="Disordered" evidence="1">
    <location>
        <begin position="96"/>
        <end position="158"/>
    </location>
</feature>
<dbReference type="PANTHER" id="PTHR11439:SF483">
    <property type="entry name" value="PEPTIDE SYNTHASE GLIP-LIKE, PUTATIVE (AFU_ORTHOLOGUE AFUA_3G12920)-RELATED"/>
    <property type="match status" value="1"/>
</dbReference>
<reference evidence="3" key="2">
    <citation type="submission" date="2022-01" db="EMBL/GenBank/DDBJ databases">
        <authorList>
            <person name="Yamashiro T."/>
            <person name="Shiraishi A."/>
            <person name="Satake H."/>
            <person name="Nakayama K."/>
        </authorList>
    </citation>
    <scope>NUCLEOTIDE SEQUENCE</scope>
</reference>
<dbReference type="SUPFAM" id="SSF53098">
    <property type="entry name" value="Ribonuclease H-like"/>
    <property type="match status" value="1"/>
</dbReference>
<dbReference type="InterPro" id="IPR001584">
    <property type="entry name" value="Integrase_cat-core"/>
</dbReference>
<sequence length="965" mass="109792">MELLISQDLVHTAVNSLAAINDYKNMQQSFVDEYNKILVLKDELAKKHDMIEKELLVYVSATCPSSKHVSDKVVFVTPINRNRKIRFAESIDTLKDKTQKQVQPQVKQTTNNSVSPSTGVSSSTEASELKPRSNTKKYKISQTSCRNKKKNKVEDQTRITKSSLNNMNRVSKIVCNTNVKHFVLNANSELICTTCNECMFDAIHDLCVSEYLNDVNARVKSKSVKSTSGKSKKKKMWKPTGTVRFGNDQIAKIMGYGDYQLGNVTISRVYYVEEGAYLLSGSRDTNLYTISLDDMLKSSPICLLSKASKTKSWKSKKNYHKPKVDNTNQEKLYLLHMDLCGQMRVESINGKKYILVIVDDYSRFTWVKFLRLKDQTPEVIIKCLKQIPVRLNATVKNVRIDNGIEFVNQTLKDYYEYVKIMHQTSVAQAVPTTCYTQNRSLIRLRYNKTPYELMHEKKPDLSFLHVFGLLCYPTNDREDLGKLKLKADIGLVSNPPSSTPYVPPTKNDSGILFHPMFDEFFNPLPSVVSPVLAAVARRPADLTGSPVSTFSEQDAPSLSTSSDQEQEQSPSSHTLLELLGKWTKNHPLENVIRDPSQSIFTRKQLKTNAMWCYFDAFLTSVELKNFKEELVPCPDFVMLIKLKWIFKVKKDELGGVLKNKARLVAKGYRQKKGIDFEESFSPVARIEAIRIFIANAANKNMTIYQMDVKTAFLNGELRKVVYVGQPKGFVYQDNPNHVYRLKKELYGLKQAPHAWYHMLSSFLLSQEFSKGVVDPTLFSRKAGRDILLMSTIGKMSFFLRLQISQSPRGIFINQSNYALEIIKKYGMQTSDPVDTPMVDKGKLDEDLQGKPVDPTHYRVCMCARYKAKPIEKHLHAIKRIFQYLKGTSDMGLWYLKDSCITLTAYADAYHAGCQDTRRSTSGSAQLLGDKLVSWSSKKQKSTDISSTEVEYIALSGCCAQILWMR</sequence>
<feature type="compositionally biased region" description="Polar residues" evidence="1">
    <location>
        <begin position="545"/>
        <end position="556"/>
    </location>
</feature>
<dbReference type="Gene3D" id="3.30.420.10">
    <property type="entry name" value="Ribonuclease H-like superfamily/Ribonuclease H"/>
    <property type="match status" value="1"/>
</dbReference>
<keyword evidence="4" id="KW-1185">Reference proteome</keyword>